<dbReference type="Gene3D" id="1.10.560.10">
    <property type="entry name" value="GroEL-like equatorial domain"/>
    <property type="match status" value="1"/>
</dbReference>
<name>D7EA16_METEZ</name>
<feature type="compositionally biased region" description="Gly residues" evidence="6">
    <location>
        <begin position="544"/>
        <end position="555"/>
    </location>
</feature>
<evidence type="ECO:0000256" key="5">
    <source>
        <dbReference type="RuleBase" id="RU004187"/>
    </source>
</evidence>
<evidence type="ECO:0000313" key="7">
    <source>
        <dbReference type="EMBL" id="ADI74687.1"/>
    </source>
</evidence>
<dbReference type="NCBIfam" id="NF041082">
    <property type="entry name" value="thermosome_alpha"/>
    <property type="match status" value="1"/>
</dbReference>
<dbReference type="InterPro" id="IPR027413">
    <property type="entry name" value="GROEL-like_equatorial_sf"/>
</dbReference>
<dbReference type="InterPro" id="IPR002423">
    <property type="entry name" value="Cpn60/GroEL/TCP-1"/>
</dbReference>
<dbReference type="Gene3D" id="3.50.7.10">
    <property type="entry name" value="GroEL"/>
    <property type="match status" value="1"/>
</dbReference>
<dbReference type="InterPro" id="IPR027410">
    <property type="entry name" value="TCP-1-like_intermed_sf"/>
</dbReference>
<dbReference type="AlphaFoldDB" id="D7EA16"/>
<dbReference type="CDD" id="cd03343">
    <property type="entry name" value="cpn60"/>
    <property type="match status" value="1"/>
</dbReference>
<dbReference type="Pfam" id="PF00118">
    <property type="entry name" value="Cpn60_TCP1"/>
    <property type="match status" value="1"/>
</dbReference>
<dbReference type="KEGG" id="mev:Metev_1852"/>
<dbReference type="NCBIfam" id="TIGR02339">
    <property type="entry name" value="thermosome_arch"/>
    <property type="match status" value="1"/>
</dbReference>
<dbReference type="GO" id="GO:0016887">
    <property type="term" value="F:ATP hydrolysis activity"/>
    <property type="evidence" value="ECO:0007669"/>
    <property type="project" value="InterPro"/>
</dbReference>
<dbReference type="PROSITE" id="PS00751">
    <property type="entry name" value="TCP1_2"/>
    <property type="match status" value="1"/>
</dbReference>
<evidence type="ECO:0000256" key="4">
    <source>
        <dbReference type="ARBA" id="ARBA00023186"/>
    </source>
</evidence>
<dbReference type="HOGENOM" id="CLU_008891_7_3_2"/>
<dbReference type="PRINTS" id="PR00304">
    <property type="entry name" value="TCOMPLEXTCP1"/>
</dbReference>
<dbReference type="SUPFAM" id="SSF48592">
    <property type="entry name" value="GroEL equatorial domain-like"/>
    <property type="match status" value="1"/>
</dbReference>
<dbReference type="PANTHER" id="PTHR11353">
    <property type="entry name" value="CHAPERONIN"/>
    <property type="match status" value="1"/>
</dbReference>
<keyword evidence="3 5" id="KW-0067">ATP-binding</keyword>
<dbReference type="PROSITE" id="PS00995">
    <property type="entry name" value="TCP1_3"/>
    <property type="match status" value="1"/>
</dbReference>
<evidence type="ECO:0000256" key="1">
    <source>
        <dbReference type="ARBA" id="ARBA00008020"/>
    </source>
</evidence>
<dbReference type="GO" id="GO:0051082">
    <property type="term" value="F:unfolded protein binding"/>
    <property type="evidence" value="ECO:0007669"/>
    <property type="project" value="InterPro"/>
</dbReference>
<sequence length="555" mass="59284">MAGQMQYGGQAPNGQPIYILGEGSQRTKGRDAQSNNIMAGKAVANAVRSTLGPIGMDKMLVDSMGDVVITNDGATILKEMDIEHPAAKMIVEVAKTQDDEVGDGTTSATVIAGELLKKAEELLDDGVHPTIIASGYRNAADKAAEYINEIAVDVSPDDTETLKKIASTAITGKGGEEYKDTLAQLSVDAVKAVSEKTESGTSVDTDEIKIEKHAGGSMRDSELINGVVIDKERLHTNMPKKVENAKVLLLSAPIEFQKTEMDAEIKITSPDQMQQFLDQEEKMIKDMVDKIINSGADVVFCQKGIDDMAQHYLQKEGIFALRRVKQSDMDRLAKATGANIVQDVDEISESDLGSAGNVEEKDVSGTKMTYVTDCESQKSVSVILHGGTEHVVDSLEIALNDALRVVGVAVEDGKVVVGGGASEVELAMKLYNYAASLEGREQLAAHKFAEALDIIPQTLAENAGLDAIDKLVELRSQHEKGNKYAGLDVRNGEIVNMWEDDVIEPLRIKTQAINAATEAAVMILRIDDVVATSEKSGGGEEAAMGGGMGGMPMGM</sequence>
<keyword evidence="8" id="KW-1185">Reference proteome</keyword>
<evidence type="ECO:0000313" key="8">
    <source>
        <dbReference type="Proteomes" id="UP000000391"/>
    </source>
</evidence>
<dbReference type="EMBL" id="CP002069">
    <property type="protein sequence ID" value="ADI74687.1"/>
    <property type="molecule type" value="Genomic_DNA"/>
</dbReference>
<keyword evidence="4 5" id="KW-0143">Chaperone</keyword>
<evidence type="ECO:0000256" key="6">
    <source>
        <dbReference type="SAM" id="MobiDB-lite"/>
    </source>
</evidence>
<gene>
    <name evidence="7" type="ordered locus">Metev_1852</name>
</gene>
<dbReference type="STRING" id="644295.Metev_1852"/>
<dbReference type="InterPro" id="IPR017998">
    <property type="entry name" value="Chaperone_TCP-1"/>
</dbReference>
<dbReference type="InterPro" id="IPR012714">
    <property type="entry name" value="Thermosome_arc"/>
</dbReference>
<dbReference type="SUPFAM" id="SSF52029">
    <property type="entry name" value="GroEL apical domain-like"/>
    <property type="match status" value="1"/>
</dbReference>
<dbReference type="SUPFAM" id="SSF54849">
    <property type="entry name" value="GroEL-intermediate domain like"/>
    <property type="match status" value="1"/>
</dbReference>
<dbReference type="InterPro" id="IPR053374">
    <property type="entry name" value="TCP-1_chaperonin"/>
</dbReference>
<evidence type="ECO:0000256" key="2">
    <source>
        <dbReference type="ARBA" id="ARBA00022741"/>
    </source>
</evidence>
<feature type="region of interest" description="Disordered" evidence="6">
    <location>
        <begin position="535"/>
        <end position="555"/>
    </location>
</feature>
<comment type="similarity">
    <text evidence="1 5">Belongs to the TCP-1 chaperonin family.</text>
</comment>
<accession>D7EA16</accession>
<evidence type="ECO:0000256" key="3">
    <source>
        <dbReference type="ARBA" id="ARBA00022840"/>
    </source>
</evidence>
<dbReference type="Gene3D" id="3.30.260.10">
    <property type="entry name" value="TCP-1-like chaperonin intermediate domain"/>
    <property type="match status" value="1"/>
</dbReference>
<dbReference type="InterPro" id="IPR027409">
    <property type="entry name" value="GroEL-like_apical_dom_sf"/>
</dbReference>
<protein>
    <submittedName>
        <fullName evidence="7">Thermosome</fullName>
    </submittedName>
</protein>
<dbReference type="InterPro" id="IPR054827">
    <property type="entry name" value="thermosome_alpha"/>
</dbReference>
<organism evidence="7 8">
    <name type="scientific">Methanohalobium evestigatum (strain ATCC BAA-1072 / DSM 3721 / NBRC 107634 / OCM 161 / Z-7303)</name>
    <dbReference type="NCBI Taxonomy" id="644295"/>
    <lineage>
        <taxon>Archaea</taxon>
        <taxon>Methanobacteriati</taxon>
        <taxon>Methanobacteriota</taxon>
        <taxon>Stenosarchaea group</taxon>
        <taxon>Methanomicrobia</taxon>
        <taxon>Methanosarcinales</taxon>
        <taxon>Methanosarcinaceae</taxon>
        <taxon>Methanohalobium</taxon>
    </lineage>
</organism>
<dbReference type="InterPro" id="IPR002194">
    <property type="entry name" value="Chaperonin_TCP-1_CS"/>
</dbReference>
<dbReference type="PROSITE" id="PS00750">
    <property type="entry name" value="TCP1_1"/>
    <property type="match status" value="1"/>
</dbReference>
<reference evidence="7 8" key="1">
    <citation type="submission" date="2010-06" db="EMBL/GenBank/DDBJ databases">
        <title>Complete sequence chromosome of Methanohalobium evestigatum Z-7303.</title>
        <authorList>
            <consortium name="US DOE Joint Genome Institute"/>
            <person name="Lucas S."/>
            <person name="Copeland A."/>
            <person name="Lapidus A."/>
            <person name="Cheng J.-F."/>
            <person name="Bruce D."/>
            <person name="Goodwin L."/>
            <person name="Pitluck S."/>
            <person name="Saunders E."/>
            <person name="Detter J.C."/>
            <person name="Han C."/>
            <person name="Tapia R."/>
            <person name="Land M."/>
            <person name="Hauser L."/>
            <person name="Kyrpides N."/>
            <person name="Mikhailova N."/>
            <person name="Sieprawska-Lupa M."/>
            <person name="Whitman W.B."/>
            <person name="Anderson I."/>
            <person name="Woyke T."/>
        </authorList>
    </citation>
    <scope>NUCLEOTIDE SEQUENCE [LARGE SCALE GENOMIC DNA]</scope>
    <source>
        <strain evidence="8">ATCC BAA-1072 / DSM 3721 / NBRC 107634 / OCM 161 / Z-7303</strain>
    </source>
</reference>
<keyword evidence="2 5" id="KW-0547">Nucleotide-binding</keyword>
<dbReference type="Proteomes" id="UP000000391">
    <property type="component" value="Chromosome"/>
</dbReference>
<dbReference type="NCBIfam" id="NF041083">
    <property type="entry name" value="thermosome_beta"/>
    <property type="match status" value="1"/>
</dbReference>
<dbReference type="GO" id="GO:0005524">
    <property type="term" value="F:ATP binding"/>
    <property type="evidence" value="ECO:0007669"/>
    <property type="project" value="UniProtKB-KW"/>
</dbReference>
<dbReference type="GO" id="GO:0140662">
    <property type="term" value="F:ATP-dependent protein folding chaperone"/>
    <property type="evidence" value="ECO:0007669"/>
    <property type="project" value="InterPro"/>
</dbReference>
<proteinExistence type="inferred from homology"/>